<reference evidence="1 2" key="1">
    <citation type="submission" date="2016-02" db="EMBL/GenBank/DDBJ databases">
        <authorList>
            <consortium name="Pathogen Informatics"/>
        </authorList>
    </citation>
    <scope>NUCLEOTIDE SEQUENCE [LARGE SCALE GENOMIC DNA]</scope>
    <source>
        <strain evidence="1 2">LSS23</strain>
    </source>
</reference>
<name>A0A0Z8G0T1_STRSU</name>
<proteinExistence type="predicted"/>
<organism evidence="1 2">
    <name type="scientific">Streptococcus suis</name>
    <dbReference type="NCBI Taxonomy" id="1307"/>
    <lineage>
        <taxon>Bacteria</taxon>
        <taxon>Bacillati</taxon>
        <taxon>Bacillota</taxon>
        <taxon>Bacilli</taxon>
        <taxon>Lactobacillales</taxon>
        <taxon>Streptococcaceae</taxon>
        <taxon>Streptococcus</taxon>
    </lineage>
</organism>
<dbReference type="Proteomes" id="UP000073434">
    <property type="component" value="Unassembled WGS sequence"/>
</dbReference>
<evidence type="ECO:0000313" key="1">
    <source>
        <dbReference type="EMBL" id="CYU89981.1"/>
    </source>
</evidence>
<sequence>MKKATYTLSCGKADIGNKNTSKIEEKFERYMEGVAEKLIKADKKRIDKWFVHVRIEE</sequence>
<dbReference type="EMBL" id="FIFW01000023">
    <property type="protein sequence ID" value="CYU89981.1"/>
    <property type="molecule type" value="Genomic_DNA"/>
</dbReference>
<evidence type="ECO:0000313" key="2">
    <source>
        <dbReference type="Proteomes" id="UP000073434"/>
    </source>
</evidence>
<gene>
    <name evidence="1" type="ORF">ERS132385_01883</name>
</gene>
<accession>A0A0Z8G0T1</accession>
<dbReference type="AlphaFoldDB" id="A0A0Z8G0T1"/>
<dbReference type="RefSeq" id="WP_172007599.1">
    <property type="nucleotide sequence ID" value="NZ_CEEW01000038.1"/>
</dbReference>
<protein>
    <submittedName>
        <fullName evidence="1">Uncharacterized protein</fullName>
    </submittedName>
</protein>